<dbReference type="EMBL" id="BLLK01000045">
    <property type="protein sequence ID" value="GFH51813.1"/>
    <property type="molecule type" value="Genomic_DNA"/>
</dbReference>
<keyword evidence="2" id="KW-0472">Membrane</keyword>
<evidence type="ECO:0000313" key="4">
    <source>
        <dbReference type="Proteomes" id="UP001054902"/>
    </source>
</evidence>
<comment type="caution">
    <text evidence="3">The sequence shown here is derived from an EMBL/GenBank/DDBJ whole genome shotgun (WGS) entry which is preliminary data.</text>
</comment>
<feature type="region of interest" description="Disordered" evidence="1">
    <location>
        <begin position="1"/>
        <end position="22"/>
    </location>
</feature>
<dbReference type="Proteomes" id="UP001054902">
    <property type="component" value="Unassembled WGS sequence"/>
</dbReference>
<keyword evidence="4" id="KW-1185">Reference proteome</keyword>
<accession>A0AAD3H6I4</accession>
<reference evidence="3 4" key="1">
    <citation type="journal article" date="2021" name="Sci. Rep.">
        <title>The genome of the diatom Chaetoceros tenuissimus carries an ancient integrated fragment of an extant virus.</title>
        <authorList>
            <person name="Hongo Y."/>
            <person name="Kimura K."/>
            <person name="Takaki Y."/>
            <person name="Yoshida Y."/>
            <person name="Baba S."/>
            <person name="Kobayashi G."/>
            <person name="Nagasaki K."/>
            <person name="Hano T."/>
            <person name="Tomaru Y."/>
        </authorList>
    </citation>
    <scope>NUCLEOTIDE SEQUENCE [LARGE SCALE GENOMIC DNA]</scope>
    <source>
        <strain evidence="3 4">NIES-3715</strain>
    </source>
</reference>
<evidence type="ECO:0000313" key="3">
    <source>
        <dbReference type="EMBL" id="GFH51813.1"/>
    </source>
</evidence>
<proteinExistence type="predicted"/>
<feature type="transmembrane region" description="Helical" evidence="2">
    <location>
        <begin position="177"/>
        <end position="194"/>
    </location>
</feature>
<evidence type="ECO:0000256" key="1">
    <source>
        <dbReference type="SAM" id="MobiDB-lite"/>
    </source>
</evidence>
<name>A0AAD3H6I4_9STRA</name>
<organism evidence="3 4">
    <name type="scientific">Chaetoceros tenuissimus</name>
    <dbReference type="NCBI Taxonomy" id="426638"/>
    <lineage>
        <taxon>Eukaryota</taxon>
        <taxon>Sar</taxon>
        <taxon>Stramenopiles</taxon>
        <taxon>Ochrophyta</taxon>
        <taxon>Bacillariophyta</taxon>
        <taxon>Coscinodiscophyceae</taxon>
        <taxon>Chaetocerotophycidae</taxon>
        <taxon>Chaetocerotales</taxon>
        <taxon>Chaetocerotaceae</taxon>
        <taxon>Chaetoceros</taxon>
    </lineage>
</organism>
<sequence>MAKQKRQKKDKAEGAVSADAKKSNIEDELEKALKSAAIVKVRTEEVHRNWKDHLFRMALGTIVLSTHQYMQPVRECIMDIKNIERAIEPLTSAKLLFSNGLMELVNLIIAGFLFVFTSKKPEGDFFNKKEYIVAAALVPLCLGLYYNTEKCGCIIDSNGDIVIREETDESDVAERQFPVAVVYHLILTGCLWFMQKGMDQVTRNLEVVTTLQKQLLDKDSRKKK</sequence>
<keyword evidence="2" id="KW-0812">Transmembrane</keyword>
<protein>
    <submittedName>
        <fullName evidence="3">Uncharacterized protein</fullName>
    </submittedName>
</protein>
<feature type="transmembrane region" description="Helical" evidence="2">
    <location>
        <begin position="95"/>
        <end position="116"/>
    </location>
</feature>
<dbReference type="AlphaFoldDB" id="A0AAD3H6I4"/>
<keyword evidence="2" id="KW-1133">Transmembrane helix</keyword>
<evidence type="ECO:0000256" key="2">
    <source>
        <dbReference type="SAM" id="Phobius"/>
    </source>
</evidence>
<gene>
    <name evidence="3" type="ORF">CTEN210_08289</name>
</gene>